<evidence type="ECO:0000256" key="2">
    <source>
        <dbReference type="ARBA" id="ARBA00023136"/>
    </source>
</evidence>
<keyword evidence="8" id="KW-1185">Reference proteome</keyword>
<dbReference type="PROSITE" id="PS01068">
    <property type="entry name" value="OMPA_1"/>
    <property type="match status" value="1"/>
</dbReference>
<dbReference type="PRINTS" id="PR01021">
    <property type="entry name" value="OMPADOMAIN"/>
</dbReference>
<dbReference type="InterPro" id="IPR006665">
    <property type="entry name" value="OmpA-like"/>
</dbReference>
<dbReference type="PROSITE" id="PS51257">
    <property type="entry name" value="PROKAR_LIPOPROTEIN"/>
    <property type="match status" value="1"/>
</dbReference>
<dbReference type="GO" id="GO:0009279">
    <property type="term" value="C:cell outer membrane"/>
    <property type="evidence" value="ECO:0007669"/>
    <property type="project" value="UniProtKB-SubCell"/>
</dbReference>
<feature type="compositionally biased region" description="Polar residues" evidence="5">
    <location>
        <begin position="206"/>
        <end position="215"/>
    </location>
</feature>
<dbReference type="InterPro" id="IPR050330">
    <property type="entry name" value="Bact_OuterMem_StrucFunc"/>
</dbReference>
<dbReference type="Gene3D" id="3.30.1330.60">
    <property type="entry name" value="OmpA-like domain"/>
    <property type="match status" value="1"/>
</dbReference>
<sequence>MKNKTAILRRGVQASALSVLFALVSCTTTNPYTGQQQVSKTAAGAGLGTLAGAGLGAIIGNNVGDGDAGRGALIGAGIGALAGGGIGQYMDQQEALIRRQLQGTGVSVTRQGNDIILNMPNDVTFSVASANLQPRVTNTLDSVALVLNKFDRTLVTVEGHTDSDGGTSYNQNLSEQRALSVANYLSSRRVNPQRLIVRGYGESQPIASNSSQAGKAQNRRVEIHIVPQQ</sequence>
<accession>A0A934VJB8</accession>
<name>A0A934VJB8_9BACT</name>
<organism evidence="7 8">
    <name type="scientific">Roseibacillus ishigakijimensis</name>
    <dbReference type="NCBI Taxonomy" id="454146"/>
    <lineage>
        <taxon>Bacteria</taxon>
        <taxon>Pseudomonadati</taxon>
        <taxon>Verrucomicrobiota</taxon>
        <taxon>Verrucomicrobiia</taxon>
        <taxon>Verrucomicrobiales</taxon>
        <taxon>Verrucomicrobiaceae</taxon>
        <taxon>Roseibacillus</taxon>
    </lineage>
</organism>
<dbReference type="PRINTS" id="PR01023">
    <property type="entry name" value="NAFLGMOTY"/>
</dbReference>
<dbReference type="SUPFAM" id="SSF103088">
    <property type="entry name" value="OmpA-like"/>
    <property type="match status" value="1"/>
</dbReference>
<dbReference type="AlphaFoldDB" id="A0A934VJB8"/>
<dbReference type="InterPro" id="IPR036737">
    <property type="entry name" value="OmpA-like_sf"/>
</dbReference>
<dbReference type="RefSeq" id="WP_200389866.1">
    <property type="nucleotide sequence ID" value="NZ_JAENIO010000001.1"/>
</dbReference>
<keyword evidence="2 4" id="KW-0472">Membrane</keyword>
<evidence type="ECO:0000313" key="7">
    <source>
        <dbReference type="EMBL" id="MBK1832429.1"/>
    </source>
</evidence>
<gene>
    <name evidence="7" type="ORF">JIN78_00030</name>
</gene>
<dbReference type="Proteomes" id="UP000604083">
    <property type="component" value="Unassembled WGS sequence"/>
</dbReference>
<evidence type="ECO:0000259" key="6">
    <source>
        <dbReference type="PROSITE" id="PS51123"/>
    </source>
</evidence>
<dbReference type="InterPro" id="IPR006664">
    <property type="entry name" value="OMP_bac"/>
</dbReference>
<feature type="domain" description="OmpA-like" evidence="6">
    <location>
        <begin position="112"/>
        <end position="229"/>
    </location>
</feature>
<dbReference type="Pfam" id="PF13488">
    <property type="entry name" value="Gly-zipper_Omp"/>
    <property type="match status" value="1"/>
</dbReference>
<feature type="region of interest" description="Disordered" evidence="5">
    <location>
        <begin position="206"/>
        <end position="229"/>
    </location>
</feature>
<evidence type="ECO:0000256" key="4">
    <source>
        <dbReference type="PROSITE-ProRule" id="PRU00473"/>
    </source>
</evidence>
<dbReference type="PANTHER" id="PTHR30329:SF21">
    <property type="entry name" value="LIPOPROTEIN YIAD-RELATED"/>
    <property type="match status" value="1"/>
</dbReference>
<dbReference type="PROSITE" id="PS51123">
    <property type="entry name" value="OMPA_2"/>
    <property type="match status" value="1"/>
</dbReference>
<evidence type="ECO:0000256" key="3">
    <source>
        <dbReference type="ARBA" id="ARBA00023237"/>
    </source>
</evidence>
<comment type="subcellular location">
    <subcellularLocation>
        <location evidence="1">Cell outer membrane</location>
    </subcellularLocation>
</comment>
<dbReference type="InterPro" id="IPR039567">
    <property type="entry name" value="Gly-zipper"/>
</dbReference>
<dbReference type="PANTHER" id="PTHR30329">
    <property type="entry name" value="STATOR ELEMENT OF FLAGELLAR MOTOR COMPLEX"/>
    <property type="match status" value="1"/>
</dbReference>
<keyword evidence="3" id="KW-0998">Cell outer membrane</keyword>
<dbReference type="CDD" id="cd07185">
    <property type="entry name" value="OmpA_C-like"/>
    <property type="match status" value="1"/>
</dbReference>
<dbReference type="InterPro" id="IPR006690">
    <property type="entry name" value="OMPA-like_CS"/>
</dbReference>
<dbReference type="EMBL" id="JAENIO010000001">
    <property type="protein sequence ID" value="MBK1832429.1"/>
    <property type="molecule type" value="Genomic_DNA"/>
</dbReference>
<protein>
    <submittedName>
        <fullName evidence="7">OmpA family protein</fullName>
    </submittedName>
</protein>
<comment type="caution">
    <text evidence="7">The sequence shown here is derived from an EMBL/GenBank/DDBJ whole genome shotgun (WGS) entry which is preliminary data.</text>
</comment>
<evidence type="ECO:0000256" key="1">
    <source>
        <dbReference type="ARBA" id="ARBA00004442"/>
    </source>
</evidence>
<proteinExistence type="predicted"/>
<dbReference type="Pfam" id="PF00691">
    <property type="entry name" value="OmpA"/>
    <property type="match status" value="1"/>
</dbReference>
<reference evidence="7" key="1">
    <citation type="submission" date="2021-01" db="EMBL/GenBank/DDBJ databases">
        <title>Modified the classification status of verrucomicrobia.</title>
        <authorList>
            <person name="Feng X."/>
        </authorList>
    </citation>
    <scope>NUCLEOTIDE SEQUENCE</scope>
    <source>
        <strain evidence="7">KCTC 12986</strain>
    </source>
</reference>
<evidence type="ECO:0000313" key="8">
    <source>
        <dbReference type="Proteomes" id="UP000604083"/>
    </source>
</evidence>
<evidence type="ECO:0000256" key="5">
    <source>
        <dbReference type="SAM" id="MobiDB-lite"/>
    </source>
</evidence>